<dbReference type="PROSITE" id="PS00018">
    <property type="entry name" value="EF_HAND_1"/>
    <property type="match status" value="2"/>
</dbReference>
<sequence>FPSRMADLSRPNSFSERSISSEDEDPRNMASGASVVALLLKKVTKSEYEKRILNEIFDQADKNRDGQVDPKEYINAIQRRGIAITPEEVQEVFNIADKNNDGFLDRSEFCIEEFNDGRNPTRSELAFKIYDQNGDGQIDQQEMASISGKKLTKTQIENVFKVNDTDKDGKLSYQEFSAMIDKGKNRLKNKKADN</sequence>
<dbReference type="OrthoDB" id="26525at2759"/>
<feature type="region of interest" description="Disordered" evidence="4">
    <location>
        <begin position="1"/>
        <end position="28"/>
    </location>
</feature>
<dbReference type="Pfam" id="PF13499">
    <property type="entry name" value="EF-hand_7"/>
    <property type="match status" value="2"/>
</dbReference>
<dbReference type="Gene3D" id="1.10.238.10">
    <property type="entry name" value="EF-hand"/>
    <property type="match status" value="2"/>
</dbReference>
<feature type="domain" description="EF-hand" evidence="5">
    <location>
        <begin position="84"/>
        <end position="119"/>
    </location>
</feature>
<evidence type="ECO:0000256" key="3">
    <source>
        <dbReference type="ARBA" id="ARBA00022837"/>
    </source>
</evidence>
<reference evidence="6" key="1">
    <citation type="submission" date="2014-05" db="EMBL/GenBank/DDBJ databases">
        <authorList>
            <person name="Chronopoulou M."/>
        </authorList>
    </citation>
    <scope>NUCLEOTIDE SEQUENCE</scope>
    <source>
        <tissue evidence="6">Whole organism</tissue>
    </source>
</reference>
<keyword evidence="3" id="KW-0106">Calcium</keyword>
<keyword evidence="1" id="KW-0479">Metal-binding</keyword>
<dbReference type="FunFam" id="1.10.238.10:FF:000003">
    <property type="entry name" value="Calmodulin A"/>
    <property type="match status" value="1"/>
</dbReference>
<organism evidence="6">
    <name type="scientific">Lepeophtheirus salmonis</name>
    <name type="common">Salmon louse</name>
    <name type="synonym">Caligus salmonis</name>
    <dbReference type="NCBI Taxonomy" id="72036"/>
    <lineage>
        <taxon>Eukaryota</taxon>
        <taxon>Metazoa</taxon>
        <taxon>Ecdysozoa</taxon>
        <taxon>Arthropoda</taxon>
        <taxon>Crustacea</taxon>
        <taxon>Multicrustacea</taxon>
        <taxon>Hexanauplia</taxon>
        <taxon>Copepoda</taxon>
        <taxon>Siphonostomatoida</taxon>
        <taxon>Caligidae</taxon>
        <taxon>Lepeophtheirus</taxon>
    </lineage>
</organism>
<dbReference type="PROSITE" id="PS50222">
    <property type="entry name" value="EF_HAND_2"/>
    <property type="match status" value="3"/>
</dbReference>
<dbReference type="InterPro" id="IPR002048">
    <property type="entry name" value="EF_hand_dom"/>
</dbReference>
<name>A0A0K2V5Q1_LEPSM</name>
<dbReference type="SMART" id="SM00054">
    <property type="entry name" value="EFh"/>
    <property type="match status" value="4"/>
</dbReference>
<dbReference type="PANTHER" id="PTHR10827">
    <property type="entry name" value="RETICULOCALBIN"/>
    <property type="match status" value="1"/>
</dbReference>
<dbReference type="GO" id="GO:0005509">
    <property type="term" value="F:calcium ion binding"/>
    <property type="evidence" value="ECO:0007669"/>
    <property type="project" value="InterPro"/>
</dbReference>
<dbReference type="EMBL" id="HACA01027910">
    <property type="protein sequence ID" value="CDW45271.1"/>
    <property type="molecule type" value="Transcribed_RNA"/>
</dbReference>
<evidence type="ECO:0000259" key="5">
    <source>
        <dbReference type="PROSITE" id="PS50222"/>
    </source>
</evidence>
<dbReference type="InterPro" id="IPR011992">
    <property type="entry name" value="EF-hand-dom_pair"/>
</dbReference>
<protein>
    <recommendedName>
        <fullName evidence="5">EF-hand domain-containing protein</fullName>
    </recommendedName>
</protein>
<evidence type="ECO:0000256" key="4">
    <source>
        <dbReference type="SAM" id="MobiDB-lite"/>
    </source>
</evidence>
<accession>A0A0K2V5Q1</accession>
<feature type="domain" description="EF-hand" evidence="5">
    <location>
        <begin position="151"/>
        <end position="186"/>
    </location>
</feature>
<evidence type="ECO:0000256" key="1">
    <source>
        <dbReference type="ARBA" id="ARBA00022723"/>
    </source>
</evidence>
<feature type="domain" description="EF-hand" evidence="5">
    <location>
        <begin position="48"/>
        <end position="83"/>
    </location>
</feature>
<dbReference type="CDD" id="cd00051">
    <property type="entry name" value="EFh"/>
    <property type="match status" value="1"/>
</dbReference>
<evidence type="ECO:0000313" key="6">
    <source>
        <dbReference type="EMBL" id="CDW45271.1"/>
    </source>
</evidence>
<keyword evidence="2" id="KW-0677">Repeat</keyword>
<proteinExistence type="predicted"/>
<dbReference type="AlphaFoldDB" id="A0A0K2V5Q1"/>
<feature type="non-terminal residue" evidence="6">
    <location>
        <position position="1"/>
    </location>
</feature>
<dbReference type="PANTHER" id="PTHR10827:SF98">
    <property type="entry name" value="45 KDA CALCIUM-BINDING PROTEIN"/>
    <property type="match status" value="1"/>
</dbReference>
<dbReference type="SUPFAM" id="SSF47473">
    <property type="entry name" value="EF-hand"/>
    <property type="match status" value="1"/>
</dbReference>
<dbReference type="InterPro" id="IPR018247">
    <property type="entry name" value="EF_Hand_1_Ca_BS"/>
</dbReference>
<evidence type="ECO:0000256" key="2">
    <source>
        <dbReference type="ARBA" id="ARBA00022737"/>
    </source>
</evidence>